<dbReference type="Pfam" id="PF00723">
    <property type="entry name" value="Glyco_hydro_15"/>
    <property type="match status" value="1"/>
</dbReference>
<dbReference type="PANTHER" id="PTHR31616">
    <property type="entry name" value="TREHALASE"/>
    <property type="match status" value="1"/>
</dbReference>
<sequence>MVSLKQKALTLFIAGVTSSLAWSNTGEAPGAPGADHQWTSASKTGIGTANNKVSKVWFSLVDGVVSEVYWPQIDMAQITDLQFMVSDGKSFFDEEKKHTEHTIHTLDKMSLAFEQVNIDKEKKYEIHKKIITDPQTNALLLNVTFKAYEDNLGLFLLLNPAVSNTGLYDYGEATKDTLYAWDDRAKYGSGSNQVAQYQALTASVPFKQTSAGFVGQSDGWQDLNDNFKMDWAYQYAKNGNVALTGQLDLPAKAGEYTFTVAIGFAEDKNNAQQIAANSAKKSFNAVLSTYNGEWNNYCNGLEDLSQESFDSGALYYASAMVLKAHEDKENKGAMIASLSIPWGQSQFDKDSDDERGILLGSRPDGYKDGPIGYHVVWPRDLYQVATAFLAAGDQNTAQAALSYLKEVQLAADDGNWQLCGNTVSKEGSFPQNFWLSGQTHWPGMQLDETAMPIVLAWRLWRAGIINPADYYASFVKPAADFVAKVGPWTHQERWEENHGISPSTLSAAIAGLITAADFAENQGDKEAARYYRLNADLWADGVADWTFTHQGALGEGLYYQRIEGASYCHTDYNPEDNSVLYIGNGGGQHLERNVMDGGFLELVRFGIKSPTDPSITNTVKSYEQSLKVETPNGPGFYRYNHDRYGEKYDGSDFVADAGDGIGRLWPFLTGERAHLDIAQHKNVDHYIKAMEKFANEGNMLPEQVWDKAEGPYQFGEGTGGATPLAWSHAEYIKLLKSKKEQRIVDTPDIVANRYQGCITTVNVHYDAGWGNTVAIRGDAELLSWDEGASARWSEGNVWRLTLPQQTSAFNMKVLINDQTWQNQENFSVKPCEENHYWPTF</sequence>
<dbReference type="InterPro" id="IPR008928">
    <property type="entry name" value="6-hairpin_glycosidase_sf"/>
</dbReference>
<dbReference type="InterPro" id="IPR015220">
    <property type="entry name" value="Glucodextranase_N"/>
</dbReference>
<reference evidence="4 5" key="1">
    <citation type="submission" date="2021-04" db="EMBL/GenBank/DDBJ databases">
        <authorList>
            <person name="Pira H."/>
            <person name="Risdian C."/>
            <person name="Wink J."/>
        </authorList>
    </citation>
    <scope>NUCLEOTIDE SEQUENCE [LARGE SCALE GENOMIC DNA]</scope>
    <source>
        <strain evidence="4 5">WH53</strain>
    </source>
</reference>
<dbReference type="PANTHER" id="PTHR31616:SF0">
    <property type="entry name" value="GLUCAN 1,4-ALPHA-GLUCOSIDASE"/>
    <property type="match status" value="1"/>
</dbReference>
<dbReference type="InterPro" id="IPR014718">
    <property type="entry name" value="GH-type_carb-bd"/>
</dbReference>
<proteinExistence type="predicted"/>
<dbReference type="EMBL" id="JAGSOY010000010">
    <property type="protein sequence ID" value="MBU2710762.1"/>
    <property type="molecule type" value="Genomic_DNA"/>
</dbReference>
<dbReference type="CDD" id="cd07430">
    <property type="entry name" value="GH15_N"/>
    <property type="match status" value="1"/>
</dbReference>
<dbReference type="InterPro" id="IPR012341">
    <property type="entry name" value="6hp_glycosidase-like_sf"/>
</dbReference>
<dbReference type="InterPro" id="IPR011013">
    <property type="entry name" value="Gal_mutarotase_sf_dom"/>
</dbReference>
<dbReference type="Gene3D" id="1.50.10.10">
    <property type="match status" value="1"/>
</dbReference>
<protein>
    <recommendedName>
        <fullName evidence="6">Glucan 1,4-alpha-glucosidase</fullName>
    </recommendedName>
</protein>
<dbReference type="RefSeq" id="WP_215818927.1">
    <property type="nucleotide sequence ID" value="NZ_JAGSOY010000010.1"/>
</dbReference>
<dbReference type="Gene3D" id="2.70.98.10">
    <property type="match status" value="1"/>
</dbReference>
<evidence type="ECO:0000313" key="4">
    <source>
        <dbReference type="EMBL" id="MBU2710762.1"/>
    </source>
</evidence>
<dbReference type="Pfam" id="PF09137">
    <property type="entry name" value="Glucodextran_N"/>
    <property type="match status" value="1"/>
</dbReference>
<feature type="signal peptide" evidence="1">
    <location>
        <begin position="1"/>
        <end position="21"/>
    </location>
</feature>
<dbReference type="SUPFAM" id="SSF48208">
    <property type="entry name" value="Six-hairpin glycosidases"/>
    <property type="match status" value="1"/>
</dbReference>
<feature type="domain" description="GH15-like" evidence="2">
    <location>
        <begin position="313"/>
        <end position="734"/>
    </location>
</feature>
<evidence type="ECO:0008006" key="6">
    <source>
        <dbReference type="Google" id="ProtNLM"/>
    </source>
</evidence>
<dbReference type="SUPFAM" id="SSF74650">
    <property type="entry name" value="Galactose mutarotase-like"/>
    <property type="match status" value="1"/>
</dbReference>
<feature type="chain" id="PRO_5046622198" description="Glucan 1,4-alpha-glucosidase" evidence="1">
    <location>
        <begin position="22"/>
        <end position="840"/>
    </location>
</feature>
<comment type="caution">
    <text evidence="4">The sequence shown here is derived from an EMBL/GenBank/DDBJ whole genome shotgun (WGS) entry which is preliminary data.</text>
</comment>
<keyword evidence="5" id="KW-1185">Reference proteome</keyword>
<feature type="domain" description="Glucodextranase N-terminal" evidence="3">
    <location>
        <begin position="28"/>
        <end position="298"/>
    </location>
</feature>
<dbReference type="Proteomes" id="UP000690515">
    <property type="component" value="Unassembled WGS sequence"/>
</dbReference>
<evidence type="ECO:0000259" key="3">
    <source>
        <dbReference type="Pfam" id="PF09137"/>
    </source>
</evidence>
<name>A0ABS5Z9N6_9GAMM</name>
<gene>
    <name evidence="4" type="ORF">KCG35_06805</name>
</gene>
<evidence type="ECO:0000256" key="1">
    <source>
        <dbReference type="SAM" id="SignalP"/>
    </source>
</evidence>
<accession>A0ABS5Z9N6</accession>
<organism evidence="4 5">
    <name type="scientific">Zooshikella harenae</name>
    <dbReference type="NCBI Taxonomy" id="2827238"/>
    <lineage>
        <taxon>Bacteria</taxon>
        <taxon>Pseudomonadati</taxon>
        <taxon>Pseudomonadota</taxon>
        <taxon>Gammaproteobacteria</taxon>
        <taxon>Oceanospirillales</taxon>
        <taxon>Zooshikellaceae</taxon>
        <taxon>Zooshikella</taxon>
    </lineage>
</organism>
<dbReference type="InterPro" id="IPR011613">
    <property type="entry name" value="GH15-like"/>
</dbReference>
<evidence type="ECO:0000313" key="5">
    <source>
        <dbReference type="Proteomes" id="UP000690515"/>
    </source>
</evidence>
<evidence type="ECO:0000259" key="2">
    <source>
        <dbReference type="Pfam" id="PF00723"/>
    </source>
</evidence>
<keyword evidence="1" id="KW-0732">Signal</keyword>